<keyword evidence="3" id="KW-0560">Oxidoreductase</keyword>
<dbReference type="PANTHER" id="PTHR43013">
    <property type="entry name" value="GLUTAMYL-TRNA REDUCTASE"/>
    <property type="match status" value="1"/>
</dbReference>
<feature type="domain" description="Quinate/shikimate 5-dehydrogenase/glutamyl-tRNA reductase" evidence="2">
    <location>
        <begin position="79"/>
        <end position="194"/>
    </location>
</feature>
<comment type="caution">
    <text evidence="3">The sequence shown here is derived from an EMBL/GenBank/DDBJ whole genome shotgun (WGS) entry which is preliminary data.</text>
</comment>
<feature type="non-terminal residue" evidence="3">
    <location>
        <position position="1"/>
    </location>
</feature>
<dbReference type="GO" id="GO:0008883">
    <property type="term" value="F:glutamyl-tRNA reductase activity"/>
    <property type="evidence" value="ECO:0007669"/>
    <property type="project" value="InterPro"/>
</dbReference>
<evidence type="ECO:0000259" key="1">
    <source>
        <dbReference type="Pfam" id="PF00745"/>
    </source>
</evidence>
<sequence>HLFRVAAGRESSAPGEAEVRAQVRAAGSAAIARAPRPILRDLFRAAASAAEEIGRGESATASVASIAAGLLRDRLGRTHPRVVVVGSGTVGRQAVRSLTGFARVSLVYHARAPDPEFLRAEGIDARPIAELADAIREADAVVTAAKFGDRGLRPEHLPTDRPLLLVDLGMPRNIDPAVRALPQIHLIGLEELHAMSRTSARPDGTDARVRALAAACAAELEAELGLDWIDALLRTAEATRRAELEVARRFLGPLDPAQTAAIDRLTRRLVARTMVPWLDRIRALPPGPAGDLRRRIAQELLGPSDPEP</sequence>
<name>T0ZVR7_9ZZZZ</name>
<dbReference type="Gene3D" id="3.30.460.30">
    <property type="entry name" value="Glutamyl-tRNA reductase, N-terminal domain"/>
    <property type="match status" value="1"/>
</dbReference>
<dbReference type="EMBL" id="AUZY01007790">
    <property type="protein sequence ID" value="EQD48722.1"/>
    <property type="molecule type" value="Genomic_DNA"/>
</dbReference>
<feature type="domain" description="Tetrapyrrole biosynthesis glutamyl-tRNA reductase dimerisation" evidence="1">
    <location>
        <begin position="228"/>
        <end position="300"/>
    </location>
</feature>
<dbReference type="SUPFAM" id="SSF69742">
    <property type="entry name" value="Glutamyl tRNA-reductase catalytic, N-terminal domain"/>
    <property type="match status" value="1"/>
</dbReference>
<gene>
    <name evidence="3" type="ORF">B1B_11944</name>
</gene>
<reference evidence="3" key="1">
    <citation type="submission" date="2013-08" db="EMBL/GenBank/DDBJ databases">
        <authorList>
            <person name="Mendez C."/>
            <person name="Richter M."/>
            <person name="Ferrer M."/>
            <person name="Sanchez J."/>
        </authorList>
    </citation>
    <scope>NUCLEOTIDE SEQUENCE</scope>
</reference>
<dbReference type="Pfam" id="PF00745">
    <property type="entry name" value="GlutR_dimer"/>
    <property type="match status" value="1"/>
</dbReference>
<dbReference type="InterPro" id="IPR006151">
    <property type="entry name" value="Shikm_DH/Glu-tRNA_Rdtase"/>
</dbReference>
<accession>T0ZVR7</accession>
<dbReference type="Gene3D" id="3.40.50.720">
    <property type="entry name" value="NAD(P)-binding Rossmann-like Domain"/>
    <property type="match status" value="1"/>
</dbReference>
<evidence type="ECO:0000313" key="3">
    <source>
        <dbReference type="EMBL" id="EQD48722.1"/>
    </source>
</evidence>
<dbReference type="InterPro" id="IPR036343">
    <property type="entry name" value="GluRdtase_N_sf"/>
</dbReference>
<dbReference type="InterPro" id="IPR015896">
    <property type="entry name" value="4pyrrol_synth_GluRdtase_dimer"/>
</dbReference>
<dbReference type="PANTHER" id="PTHR43013:SF1">
    <property type="entry name" value="GLUTAMYL-TRNA REDUCTASE"/>
    <property type="match status" value="1"/>
</dbReference>
<dbReference type="EC" id="1.-.-.-" evidence="3"/>
<protein>
    <submittedName>
        <fullName evidence="3">Glutamyl-tRNA reductase</fullName>
        <ecNumber evidence="3">1.-.-.-</ecNumber>
    </submittedName>
</protein>
<dbReference type="AlphaFoldDB" id="T0ZVR7"/>
<dbReference type="Pfam" id="PF01488">
    <property type="entry name" value="Shikimate_DH"/>
    <property type="match status" value="1"/>
</dbReference>
<dbReference type="GO" id="GO:0019353">
    <property type="term" value="P:protoporphyrinogen IX biosynthetic process from glutamate"/>
    <property type="evidence" value="ECO:0007669"/>
    <property type="project" value="TreeGrafter"/>
</dbReference>
<evidence type="ECO:0000259" key="2">
    <source>
        <dbReference type="Pfam" id="PF01488"/>
    </source>
</evidence>
<dbReference type="SUPFAM" id="SSF51735">
    <property type="entry name" value="NAD(P)-binding Rossmann-fold domains"/>
    <property type="match status" value="1"/>
</dbReference>
<dbReference type="GO" id="GO:0050661">
    <property type="term" value="F:NADP binding"/>
    <property type="evidence" value="ECO:0007669"/>
    <property type="project" value="InterPro"/>
</dbReference>
<reference evidence="3" key="2">
    <citation type="journal article" date="2014" name="ISME J.">
        <title>Microbial stratification in low pH oxic and suboxic macroscopic growths along an acid mine drainage.</title>
        <authorList>
            <person name="Mendez-Garcia C."/>
            <person name="Mesa V."/>
            <person name="Sprenger R.R."/>
            <person name="Richter M."/>
            <person name="Diez M.S."/>
            <person name="Solano J."/>
            <person name="Bargiela R."/>
            <person name="Golyshina O.V."/>
            <person name="Manteca A."/>
            <person name="Ramos J.L."/>
            <person name="Gallego J.R."/>
            <person name="Llorente I."/>
            <person name="Martins Dos Santos V.A."/>
            <person name="Jensen O.N."/>
            <person name="Pelaez A.I."/>
            <person name="Sanchez J."/>
            <person name="Ferrer M."/>
        </authorList>
    </citation>
    <scope>NUCLEOTIDE SEQUENCE</scope>
</reference>
<organism evidence="3">
    <name type="scientific">mine drainage metagenome</name>
    <dbReference type="NCBI Taxonomy" id="410659"/>
    <lineage>
        <taxon>unclassified sequences</taxon>
        <taxon>metagenomes</taxon>
        <taxon>ecological metagenomes</taxon>
    </lineage>
</organism>
<dbReference type="InterPro" id="IPR036291">
    <property type="entry name" value="NAD(P)-bd_dom_sf"/>
</dbReference>
<proteinExistence type="predicted"/>